<dbReference type="OrthoDB" id="9810935at2"/>
<dbReference type="PANTHER" id="PTHR42808">
    <property type="entry name" value="HYDROXYSTEROID DEHYDROGENASE-LIKE PROTEIN 2"/>
    <property type="match status" value="1"/>
</dbReference>
<evidence type="ECO:0000256" key="2">
    <source>
        <dbReference type="ARBA" id="ARBA00006484"/>
    </source>
</evidence>
<dbReference type="STRING" id="1391654.AKJ09_00953"/>
<dbReference type="PATRIC" id="fig|1391654.3.peg.967"/>
<dbReference type="SUPFAM" id="SSF51735">
    <property type="entry name" value="NAD(P)-binding Rossmann-fold domains"/>
    <property type="match status" value="1"/>
</dbReference>
<dbReference type="CDD" id="cd09762">
    <property type="entry name" value="HSDL2_SDR_c"/>
    <property type="match status" value="1"/>
</dbReference>
<dbReference type="EMBL" id="CP012333">
    <property type="protein sequence ID" value="AKU94289.1"/>
    <property type="molecule type" value="Genomic_DNA"/>
</dbReference>
<reference evidence="6 7" key="1">
    <citation type="submission" date="2015-08" db="EMBL/GenBank/DDBJ databases">
        <authorList>
            <person name="Babu N.S."/>
            <person name="Beckwith C.J."/>
            <person name="Beseler K.G."/>
            <person name="Brison A."/>
            <person name="Carone J.V."/>
            <person name="Caskin T.P."/>
            <person name="Diamond M."/>
            <person name="Durham M.E."/>
            <person name="Foxe J.M."/>
            <person name="Go M."/>
            <person name="Henderson B.A."/>
            <person name="Jones I.B."/>
            <person name="McGettigan J.A."/>
            <person name="Micheletti S.J."/>
            <person name="Nasrallah M.E."/>
            <person name="Ortiz D."/>
            <person name="Piller C.R."/>
            <person name="Privatt S.R."/>
            <person name="Schneider S.L."/>
            <person name="Sharp S."/>
            <person name="Smith T.C."/>
            <person name="Stanton J.D."/>
            <person name="Ullery H.E."/>
            <person name="Wilson R.J."/>
            <person name="Serrano M.G."/>
            <person name="Buck G."/>
            <person name="Lee V."/>
            <person name="Wang Y."/>
            <person name="Carvalho R."/>
            <person name="Voegtly L."/>
            <person name="Shi R."/>
            <person name="Duckworth R."/>
            <person name="Johnson A."/>
            <person name="Loviza R."/>
            <person name="Walstead R."/>
            <person name="Shah Z."/>
            <person name="Kiflezghi M."/>
            <person name="Wade K."/>
            <person name="Ball S.L."/>
            <person name="Bradley K.W."/>
            <person name="Asai D.J."/>
            <person name="Bowman C.A."/>
            <person name="Russell D.A."/>
            <person name="Pope W.H."/>
            <person name="Jacobs-Sera D."/>
            <person name="Hendrix R.W."/>
            <person name="Hatfull G.F."/>
        </authorList>
    </citation>
    <scope>NUCLEOTIDE SEQUENCE [LARGE SCALE GENOMIC DNA]</scope>
    <source>
        <strain evidence="6 7">DSM 27648</strain>
    </source>
</reference>
<gene>
    <name evidence="6" type="ORF">AKJ09_00953</name>
</gene>
<dbReference type="AlphaFoldDB" id="A0A0K1PMF4"/>
<dbReference type="KEGG" id="llu:AKJ09_00953"/>
<keyword evidence="7" id="KW-1185">Reference proteome</keyword>
<accession>A0A0K1PMF4</accession>
<dbReference type="Pfam" id="PF00106">
    <property type="entry name" value="adh_short"/>
    <property type="match status" value="1"/>
</dbReference>
<dbReference type="InterPro" id="IPR002347">
    <property type="entry name" value="SDR_fam"/>
</dbReference>
<evidence type="ECO:0000256" key="1">
    <source>
        <dbReference type="ARBA" id="ARBA00004275"/>
    </source>
</evidence>
<dbReference type="FunFam" id="3.40.50.720:FF:000301">
    <property type="entry name" value="Hydroxysteroid dehydrogenase like 2"/>
    <property type="match status" value="1"/>
</dbReference>
<dbReference type="InterPro" id="IPR051935">
    <property type="entry name" value="HSDL2"/>
</dbReference>
<dbReference type="Proteomes" id="UP000064967">
    <property type="component" value="Chromosome"/>
</dbReference>
<keyword evidence="4" id="KW-0560">Oxidoreductase</keyword>
<evidence type="ECO:0000256" key="5">
    <source>
        <dbReference type="ARBA" id="ARBA00023140"/>
    </source>
</evidence>
<dbReference type="RefSeq" id="WP_146645909.1">
    <property type="nucleotide sequence ID" value="NZ_CP012333.1"/>
</dbReference>
<dbReference type="NCBIfam" id="NF006133">
    <property type="entry name" value="PRK08278.1"/>
    <property type="match status" value="1"/>
</dbReference>
<evidence type="ECO:0000313" key="7">
    <source>
        <dbReference type="Proteomes" id="UP000064967"/>
    </source>
</evidence>
<comment type="subcellular location">
    <subcellularLocation>
        <location evidence="1">Peroxisome</location>
    </subcellularLocation>
</comment>
<keyword evidence="3" id="KW-0521">NADP</keyword>
<evidence type="ECO:0000256" key="3">
    <source>
        <dbReference type="ARBA" id="ARBA00022857"/>
    </source>
</evidence>
<keyword evidence="5" id="KW-0576">Peroxisome</keyword>
<comment type="similarity">
    <text evidence="2">Belongs to the short-chain dehydrogenases/reductases (SDR) family.</text>
</comment>
<proteinExistence type="inferred from homology"/>
<organism evidence="6 7">
    <name type="scientific">Labilithrix luteola</name>
    <dbReference type="NCBI Taxonomy" id="1391654"/>
    <lineage>
        <taxon>Bacteria</taxon>
        <taxon>Pseudomonadati</taxon>
        <taxon>Myxococcota</taxon>
        <taxon>Polyangia</taxon>
        <taxon>Polyangiales</taxon>
        <taxon>Labilitrichaceae</taxon>
        <taxon>Labilithrix</taxon>
    </lineage>
</organism>
<evidence type="ECO:0000256" key="4">
    <source>
        <dbReference type="ARBA" id="ARBA00023002"/>
    </source>
</evidence>
<protein>
    <submittedName>
        <fullName evidence="6">Oxidoreductase, short chain dehydrogenase/reductase family</fullName>
    </submittedName>
</protein>
<dbReference type="PRINTS" id="PR00081">
    <property type="entry name" value="GDHRDH"/>
</dbReference>
<dbReference type="PANTHER" id="PTHR42808:SF3">
    <property type="entry name" value="HYDROXYSTEROID DEHYDROGENASE-LIKE PROTEIN 2"/>
    <property type="match status" value="1"/>
</dbReference>
<dbReference type="GO" id="GO:0016491">
    <property type="term" value="F:oxidoreductase activity"/>
    <property type="evidence" value="ECO:0007669"/>
    <property type="project" value="UniProtKB-KW"/>
</dbReference>
<sequence length="276" mass="29573">MSTLQGKTLFITGASRGIGKAIALRAAADGANVVIAAKTAEPNPKLPGTIYSAKEEIEAAGGKALACVVDVRMEEQIHAAVKQAVDTFGGIDVLVNNASAISLTGTLETPMKRFDLMHGINTRGTFACSQACIPFLEKAENPHILNISPPLNMEARWFAPHVAYTMAKFGMSMCVLGMSDELKSKRIAVNALWPRTVIATAAVQNLLGGDATVRGSRKPDIMADAAHAILTRKSTDYTGHFAIDEEILRESGTSDFSRYSVTPGIKDEDLFPDYFL</sequence>
<name>A0A0K1PMF4_9BACT</name>
<dbReference type="Gene3D" id="3.40.50.720">
    <property type="entry name" value="NAD(P)-binding Rossmann-like Domain"/>
    <property type="match status" value="1"/>
</dbReference>
<dbReference type="InterPro" id="IPR036291">
    <property type="entry name" value="NAD(P)-bd_dom_sf"/>
</dbReference>
<evidence type="ECO:0000313" key="6">
    <source>
        <dbReference type="EMBL" id="AKU94289.1"/>
    </source>
</evidence>